<comment type="caution">
    <text evidence="2">The sequence shown here is derived from an EMBL/GenBank/DDBJ whole genome shotgun (WGS) entry which is preliminary data.</text>
</comment>
<evidence type="ECO:0000313" key="2">
    <source>
        <dbReference type="EMBL" id="GMN36543.1"/>
    </source>
</evidence>
<feature type="compositionally biased region" description="Pro residues" evidence="1">
    <location>
        <begin position="53"/>
        <end position="74"/>
    </location>
</feature>
<accession>A0AA87ZHV9</accession>
<keyword evidence="3" id="KW-1185">Reference proteome</keyword>
<protein>
    <submittedName>
        <fullName evidence="2">Uncharacterized protein</fullName>
    </submittedName>
</protein>
<evidence type="ECO:0000256" key="1">
    <source>
        <dbReference type="SAM" id="MobiDB-lite"/>
    </source>
</evidence>
<organism evidence="2 3">
    <name type="scientific">Ficus carica</name>
    <name type="common">Common fig</name>
    <dbReference type="NCBI Taxonomy" id="3494"/>
    <lineage>
        <taxon>Eukaryota</taxon>
        <taxon>Viridiplantae</taxon>
        <taxon>Streptophyta</taxon>
        <taxon>Embryophyta</taxon>
        <taxon>Tracheophyta</taxon>
        <taxon>Spermatophyta</taxon>
        <taxon>Magnoliopsida</taxon>
        <taxon>eudicotyledons</taxon>
        <taxon>Gunneridae</taxon>
        <taxon>Pentapetalae</taxon>
        <taxon>rosids</taxon>
        <taxon>fabids</taxon>
        <taxon>Rosales</taxon>
        <taxon>Moraceae</taxon>
        <taxon>Ficeae</taxon>
        <taxon>Ficus</taxon>
    </lineage>
</organism>
<sequence>MTGPTMPNTTTRRAPNHLKPLPSTTHPLSKISMSSRSATSDLQASGAACCRAPLPPPLLAVDPPTRPPPVLSKK</sequence>
<gene>
    <name evidence="2" type="ORF">TIFTF001_006104</name>
</gene>
<name>A0AA87ZHV9_FICCA</name>
<evidence type="ECO:0000313" key="3">
    <source>
        <dbReference type="Proteomes" id="UP001187192"/>
    </source>
</evidence>
<dbReference type="Proteomes" id="UP001187192">
    <property type="component" value="Unassembled WGS sequence"/>
</dbReference>
<feature type="compositionally biased region" description="Polar residues" evidence="1">
    <location>
        <begin position="1"/>
        <end position="13"/>
    </location>
</feature>
<feature type="region of interest" description="Disordered" evidence="1">
    <location>
        <begin position="1"/>
        <end position="74"/>
    </location>
</feature>
<dbReference type="AlphaFoldDB" id="A0AA87ZHV9"/>
<dbReference type="EMBL" id="BTGU01000006">
    <property type="protein sequence ID" value="GMN36543.1"/>
    <property type="molecule type" value="Genomic_DNA"/>
</dbReference>
<feature type="compositionally biased region" description="Polar residues" evidence="1">
    <location>
        <begin position="22"/>
        <end position="43"/>
    </location>
</feature>
<proteinExistence type="predicted"/>
<reference evidence="2" key="1">
    <citation type="submission" date="2023-07" db="EMBL/GenBank/DDBJ databases">
        <title>draft genome sequence of fig (Ficus carica).</title>
        <authorList>
            <person name="Takahashi T."/>
            <person name="Nishimura K."/>
        </authorList>
    </citation>
    <scope>NUCLEOTIDE SEQUENCE</scope>
</reference>